<dbReference type="KEGG" id="vhy:G7082_04380"/>
<dbReference type="RefSeq" id="WP_166034004.1">
    <property type="nucleotide sequence ID" value="NZ_CP049887.1"/>
</dbReference>
<keyword evidence="1" id="KW-0732">Signal</keyword>
<proteinExistence type="predicted"/>
<organism evidence="2 3">
    <name type="scientific">Vagococcus hydrophili</name>
    <dbReference type="NCBI Taxonomy" id="2714947"/>
    <lineage>
        <taxon>Bacteria</taxon>
        <taxon>Bacillati</taxon>
        <taxon>Bacillota</taxon>
        <taxon>Bacilli</taxon>
        <taxon>Lactobacillales</taxon>
        <taxon>Enterococcaceae</taxon>
        <taxon>Vagococcus</taxon>
    </lineage>
</organism>
<gene>
    <name evidence="2" type="ORF">G7082_04380</name>
</gene>
<protein>
    <submittedName>
        <fullName evidence="2">Uncharacterized protein</fullName>
    </submittedName>
</protein>
<evidence type="ECO:0000313" key="2">
    <source>
        <dbReference type="EMBL" id="QIL47834.1"/>
    </source>
</evidence>
<feature type="signal peptide" evidence="1">
    <location>
        <begin position="1"/>
        <end position="25"/>
    </location>
</feature>
<dbReference type="AlphaFoldDB" id="A0A6G8ARZ4"/>
<accession>A0A6G8ARZ4</accession>
<evidence type="ECO:0000313" key="3">
    <source>
        <dbReference type="Proteomes" id="UP000501747"/>
    </source>
</evidence>
<keyword evidence="3" id="KW-1185">Reference proteome</keyword>
<name>A0A6G8ARZ4_9ENTE</name>
<dbReference type="EMBL" id="CP049887">
    <property type="protein sequence ID" value="QIL47834.1"/>
    <property type="molecule type" value="Genomic_DNA"/>
</dbReference>
<dbReference type="Proteomes" id="UP000501747">
    <property type="component" value="Chromosome"/>
</dbReference>
<reference evidence="2 3" key="1">
    <citation type="submission" date="2020-03" db="EMBL/GenBank/DDBJ databases">
        <title>Vagococcus sp. nov., isolated from beetles.</title>
        <authorList>
            <person name="Hyun D.-W."/>
            <person name="Bae J.-W."/>
        </authorList>
    </citation>
    <scope>NUCLEOTIDE SEQUENCE [LARGE SCALE GENOMIC DNA]</scope>
    <source>
        <strain evidence="2 3">HDW17B</strain>
    </source>
</reference>
<sequence>MKKIIVSMFCSTVLLSTLGSSIAHAEEVTLKPDIAIEALQSVNIEQTRGTINGKYYRFTAVFKNVPPYKYRGGTKVHHVRNHQGLWIGYYR</sequence>
<evidence type="ECO:0000256" key="1">
    <source>
        <dbReference type="SAM" id="SignalP"/>
    </source>
</evidence>
<feature type="chain" id="PRO_5026173816" evidence="1">
    <location>
        <begin position="26"/>
        <end position="91"/>
    </location>
</feature>